<evidence type="ECO:0000313" key="2">
    <source>
        <dbReference type="Proteomes" id="UP000199659"/>
    </source>
</evidence>
<proteinExistence type="predicted"/>
<evidence type="ECO:0000313" key="1">
    <source>
        <dbReference type="EMBL" id="SFR80222.1"/>
    </source>
</evidence>
<dbReference type="AlphaFoldDB" id="A0A1I6JML7"/>
<dbReference type="STRING" id="37658.SAMN05661086_01774"/>
<reference evidence="1 2" key="1">
    <citation type="submission" date="2016-10" db="EMBL/GenBank/DDBJ databases">
        <authorList>
            <person name="de Groot N.N."/>
        </authorList>
    </citation>
    <scope>NUCLEOTIDE SEQUENCE [LARGE SCALE GENOMIC DNA]</scope>
    <source>
        <strain evidence="1 2">743A</strain>
    </source>
</reference>
<keyword evidence="2" id="KW-1185">Reference proteome</keyword>
<dbReference type="EMBL" id="FOYZ01000006">
    <property type="protein sequence ID" value="SFR80222.1"/>
    <property type="molecule type" value="Genomic_DNA"/>
</dbReference>
<gene>
    <name evidence="1" type="ORF">SAMN05661086_01774</name>
</gene>
<dbReference type="Proteomes" id="UP000199659">
    <property type="component" value="Unassembled WGS sequence"/>
</dbReference>
<accession>A0A1I6JML7</accession>
<name>A0A1I6JML7_9FIRM</name>
<organism evidence="1 2">
    <name type="scientific">Anaeromicropila populeti</name>
    <dbReference type="NCBI Taxonomy" id="37658"/>
    <lineage>
        <taxon>Bacteria</taxon>
        <taxon>Bacillati</taxon>
        <taxon>Bacillota</taxon>
        <taxon>Clostridia</taxon>
        <taxon>Lachnospirales</taxon>
        <taxon>Lachnospiraceae</taxon>
        <taxon>Anaeromicropila</taxon>
    </lineage>
</organism>
<sequence>MNNKKKTINMCSMLNIYYKTILYIDNNGKNDIIYVTYEEKQIIYFNSIYKLIFIWVLNQSGS</sequence>
<protein>
    <submittedName>
        <fullName evidence="1">Uncharacterized protein</fullName>
    </submittedName>
</protein>